<reference evidence="2" key="1">
    <citation type="journal article" date="2019" name="Int. J. Syst. Evol. Microbiol.">
        <title>The Global Catalogue of Microorganisms (GCM) 10K type strain sequencing project: providing services to taxonomists for standard genome sequencing and annotation.</title>
        <authorList>
            <consortium name="The Broad Institute Genomics Platform"/>
            <consortium name="The Broad Institute Genome Sequencing Center for Infectious Disease"/>
            <person name="Wu L."/>
            <person name="Ma J."/>
        </authorList>
    </citation>
    <scope>NUCLEOTIDE SEQUENCE [LARGE SCALE GENOMIC DNA]</scope>
    <source>
        <strain evidence="2">DFY28</strain>
    </source>
</reference>
<dbReference type="SUPFAM" id="SSF51182">
    <property type="entry name" value="RmlC-like cupins"/>
    <property type="match status" value="1"/>
</dbReference>
<dbReference type="Gene3D" id="2.60.120.10">
    <property type="entry name" value="Jelly Rolls"/>
    <property type="match status" value="1"/>
</dbReference>
<evidence type="ECO:0008006" key="3">
    <source>
        <dbReference type="Google" id="ProtNLM"/>
    </source>
</evidence>
<keyword evidence="2" id="KW-1185">Reference proteome</keyword>
<dbReference type="RefSeq" id="WP_377283908.1">
    <property type="nucleotide sequence ID" value="NZ_JBHRSI010000009.1"/>
</dbReference>
<dbReference type="InterPro" id="IPR014710">
    <property type="entry name" value="RmlC-like_jellyroll"/>
</dbReference>
<sequence length="125" mass="13622">MKMKCEALPDALNAGGVRVQGADWGELNISHIHFPKGADATPLLQGMPQNLCQCPHWGMVLKGSINVRYADGATETVSAGEVYYWPPGHTVWVDEDYSAIEFSPKDEMRAVIDHLRDKMGAAAPA</sequence>
<accession>A0ABW4N1S8</accession>
<proteinExistence type="predicted"/>
<gene>
    <name evidence="1" type="ORF">ACFSC0_12090</name>
</gene>
<dbReference type="Proteomes" id="UP001597237">
    <property type="component" value="Unassembled WGS sequence"/>
</dbReference>
<dbReference type="EMBL" id="JBHUEY010000001">
    <property type="protein sequence ID" value="MFD1784139.1"/>
    <property type="molecule type" value="Genomic_DNA"/>
</dbReference>
<organism evidence="1 2">
    <name type="scientific">Phenylobacterium terrae</name>
    <dbReference type="NCBI Taxonomy" id="2665495"/>
    <lineage>
        <taxon>Bacteria</taxon>
        <taxon>Pseudomonadati</taxon>
        <taxon>Pseudomonadota</taxon>
        <taxon>Alphaproteobacteria</taxon>
        <taxon>Caulobacterales</taxon>
        <taxon>Caulobacteraceae</taxon>
        <taxon>Phenylobacterium</taxon>
    </lineage>
</organism>
<evidence type="ECO:0000313" key="1">
    <source>
        <dbReference type="EMBL" id="MFD1784139.1"/>
    </source>
</evidence>
<comment type="caution">
    <text evidence="1">The sequence shown here is derived from an EMBL/GenBank/DDBJ whole genome shotgun (WGS) entry which is preliminary data.</text>
</comment>
<evidence type="ECO:0000313" key="2">
    <source>
        <dbReference type="Proteomes" id="UP001597237"/>
    </source>
</evidence>
<dbReference type="InterPro" id="IPR011051">
    <property type="entry name" value="RmlC_Cupin_sf"/>
</dbReference>
<protein>
    <recommendedName>
        <fullName evidence="3">Cupin domain-containing protein</fullName>
    </recommendedName>
</protein>
<name>A0ABW4N1S8_9CAUL</name>